<evidence type="ECO:0000313" key="7">
    <source>
        <dbReference type="Proteomes" id="UP000293550"/>
    </source>
</evidence>
<dbReference type="GO" id="GO:0006412">
    <property type="term" value="P:translation"/>
    <property type="evidence" value="ECO:0007669"/>
    <property type="project" value="UniProtKB-UniRule"/>
</dbReference>
<dbReference type="SUPFAM" id="SSF52166">
    <property type="entry name" value="Ribosomal protein L4"/>
    <property type="match status" value="1"/>
</dbReference>
<dbReference type="GO" id="GO:0019843">
    <property type="term" value="F:rRNA binding"/>
    <property type="evidence" value="ECO:0007669"/>
    <property type="project" value="UniProtKB-UniRule"/>
</dbReference>
<dbReference type="InterPro" id="IPR023574">
    <property type="entry name" value="Ribosomal_uL4_dom_sf"/>
</dbReference>
<dbReference type="InterPro" id="IPR013005">
    <property type="entry name" value="Ribosomal_uL4-like"/>
</dbReference>
<dbReference type="PANTHER" id="PTHR10746">
    <property type="entry name" value="50S RIBOSOMAL PROTEIN L4"/>
    <property type="match status" value="1"/>
</dbReference>
<name>A0A4Q7DIX2_9PROT</name>
<sequence>MKLSVVTNNKNSASEIDLEETVFGLEPRQDILARVVTWQLARRQAGTHKTKERGDVRGTTKKMYRQKGTGGARHGSKRGAQFRGGGIIFGPVVRDHGYDLQKKVRKLGLKMALSAKVKSGNLIIVEDLSLENTKTQLALQHFAYLNGSSALLIDSDQVNGNMLKAIANLDKLDIMPQIGANVYDILRKDKVVLTVAAVKSLEARLK</sequence>
<dbReference type="Pfam" id="PF00573">
    <property type="entry name" value="Ribosomal_L4"/>
    <property type="match status" value="1"/>
</dbReference>
<proteinExistence type="inferred from homology"/>
<dbReference type="GO" id="GO:1990904">
    <property type="term" value="C:ribonucleoprotein complex"/>
    <property type="evidence" value="ECO:0007669"/>
    <property type="project" value="UniProtKB-KW"/>
</dbReference>
<keyword evidence="7" id="KW-1185">Reference proteome</keyword>
<dbReference type="Proteomes" id="UP000293550">
    <property type="component" value="Unassembled WGS sequence"/>
</dbReference>
<dbReference type="GO" id="GO:0005840">
    <property type="term" value="C:ribosome"/>
    <property type="evidence" value="ECO:0007669"/>
    <property type="project" value="UniProtKB-KW"/>
</dbReference>
<dbReference type="EMBL" id="SCFB01000005">
    <property type="protein sequence ID" value="RZI46248.1"/>
    <property type="molecule type" value="Genomic_DNA"/>
</dbReference>
<evidence type="ECO:0000256" key="4">
    <source>
        <dbReference type="ARBA" id="ARBA00035244"/>
    </source>
</evidence>
<comment type="subunit">
    <text evidence="5">Part of the 50S ribosomal subunit.</text>
</comment>
<gene>
    <name evidence="5" type="primary">rplD</name>
    <name evidence="6" type="ORF">EQU50_04755</name>
</gene>
<evidence type="ECO:0000256" key="5">
    <source>
        <dbReference type="HAMAP-Rule" id="MF_01328"/>
    </source>
</evidence>
<evidence type="ECO:0000313" key="6">
    <source>
        <dbReference type="EMBL" id="RZI46248.1"/>
    </source>
</evidence>
<dbReference type="InterPro" id="IPR002136">
    <property type="entry name" value="Ribosomal_uL4"/>
</dbReference>
<keyword evidence="5" id="KW-0699">rRNA-binding</keyword>
<dbReference type="OrthoDB" id="9803201at2"/>
<evidence type="ECO:0000256" key="2">
    <source>
        <dbReference type="ARBA" id="ARBA00022980"/>
    </source>
</evidence>
<accession>A0A4Q7DIX2</accession>
<dbReference type="RefSeq" id="WP_130153999.1">
    <property type="nucleotide sequence ID" value="NZ_SCFB01000005.1"/>
</dbReference>
<evidence type="ECO:0000256" key="3">
    <source>
        <dbReference type="ARBA" id="ARBA00023274"/>
    </source>
</evidence>
<dbReference type="Gene3D" id="3.40.1370.10">
    <property type="match status" value="1"/>
</dbReference>
<protein>
    <recommendedName>
        <fullName evidence="4 5">Large ribosomal subunit protein uL4</fullName>
    </recommendedName>
</protein>
<comment type="caution">
    <text evidence="6">The sequence shown here is derived from an EMBL/GenBank/DDBJ whole genome shotgun (WGS) entry which is preliminary data.</text>
</comment>
<comment type="similarity">
    <text evidence="1 5">Belongs to the universal ribosomal protein uL4 family.</text>
</comment>
<dbReference type="NCBIfam" id="TIGR03953">
    <property type="entry name" value="rplD_bact"/>
    <property type="match status" value="1"/>
</dbReference>
<organism evidence="6 7">
    <name type="scientific">Candidatus Finniella inopinata</name>
    <dbReference type="NCBI Taxonomy" id="1696036"/>
    <lineage>
        <taxon>Bacteria</taxon>
        <taxon>Pseudomonadati</taxon>
        <taxon>Pseudomonadota</taxon>
        <taxon>Alphaproteobacteria</taxon>
        <taxon>Holosporales</taxon>
        <taxon>Candidatus Paracaedibacteraceae</taxon>
        <taxon>Candidatus Finniella</taxon>
    </lineage>
</organism>
<dbReference type="AlphaFoldDB" id="A0A4Q7DIX2"/>
<dbReference type="PANTHER" id="PTHR10746:SF6">
    <property type="entry name" value="LARGE RIBOSOMAL SUBUNIT PROTEIN UL4M"/>
    <property type="match status" value="1"/>
</dbReference>
<evidence type="ECO:0000256" key="1">
    <source>
        <dbReference type="ARBA" id="ARBA00010528"/>
    </source>
</evidence>
<keyword evidence="2 5" id="KW-0689">Ribosomal protein</keyword>
<keyword evidence="5" id="KW-0694">RNA-binding</keyword>
<reference evidence="6 7" key="1">
    <citation type="submission" date="2018-10" db="EMBL/GenBank/DDBJ databases">
        <title>An updated phylogeny of the Alphaproteobacteria reveals that the parasitic Rickettsiales and Holosporales have independent origins.</title>
        <authorList>
            <person name="Munoz-Gomez S.A."/>
            <person name="Hess S."/>
            <person name="Burger G."/>
            <person name="Lang B.F."/>
            <person name="Susko E."/>
            <person name="Slamovits C.H."/>
            <person name="Roger A.J."/>
        </authorList>
    </citation>
    <scope>NUCLEOTIDE SEQUENCE [LARGE SCALE GENOMIC DNA]</scope>
    <source>
        <strain evidence="6">HOLO01</strain>
    </source>
</reference>
<comment type="function">
    <text evidence="5">Forms part of the polypeptide exit tunnel.</text>
</comment>
<keyword evidence="3 5" id="KW-0687">Ribonucleoprotein</keyword>
<dbReference type="GO" id="GO:0003735">
    <property type="term" value="F:structural constituent of ribosome"/>
    <property type="evidence" value="ECO:0007669"/>
    <property type="project" value="InterPro"/>
</dbReference>
<dbReference type="HAMAP" id="MF_01328_B">
    <property type="entry name" value="Ribosomal_uL4_B"/>
    <property type="match status" value="1"/>
</dbReference>
<comment type="function">
    <text evidence="5">One of the primary rRNA binding proteins, this protein initially binds near the 5'-end of the 23S rRNA. It is important during the early stages of 50S assembly. It makes multiple contacts with different domains of the 23S rRNA in the assembled 50S subunit and ribosome.</text>
</comment>